<feature type="region of interest" description="Disordered" evidence="1">
    <location>
        <begin position="19"/>
        <end position="48"/>
    </location>
</feature>
<comment type="caution">
    <text evidence="2">The sequence shown here is derived from an EMBL/GenBank/DDBJ whole genome shotgun (WGS) entry which is preliminary data.</text>
</comment>
<dbReference type="EMBL" id="RCHS01001075">
    <property type="protein sequence ID" value="RMX55341.1"/>
    <property type="molecule type" value="Genomic_DNA"/>
</dbReference>
<dbReference type="OrthoDB" id="10473827at2759"/>
<evidence type="ECO:0000313" key="2">
    <source>
        <dbReference type="EMBL" id="RMX55341.1"/>
    </source>
</evidence>
<sequence length="148" mass="16867">MDQNPFAALFRSVEEAEEFRKHSSKTSAPNVSAKGIIDNDSKPNTKNDAQINEEEKAWIVNDMFQRVFLITAIMERLSMNQPRSHVVITGGARMSSLTAEIEAGEVSNVKYLASCYKRATEECKKWKSPAKLKKKDSKLWIEEKEKEK</sequence>
<dbReference type="AlphaFoldDB" id="A0A3M6UNY6"/>
<gene>
    <name evidence="2" type="ORF">pdam_00019123</name>
</gene>
<evidence type="ECO:0000256" key="1">
    <source>
        <dbReference type="SAM" id="MobiDB-lite"/>
    </source>
</evidence>
<evidence type="ECO:0000313" key="3">
    <source>
        <dbReference type="Proteomes" id="UP000275408"/>
    </source>
</evidence>
<reference evidence="2 3" key="1">
    <citation type="journal article" date="2018" name="Sci. Rep.">
        <title>Comparative analysis of the Pocillopora damicornis genome highlights role of immune system in coral evolution.</title>
        <authorList>
            <person name="Cunning R."/>
            <person name="Bay R.A."/>
            <person name="Gillette P."/>
            <person name="Baker A.C."/>
            <person name="Traylor-Knowles N."/>
        </authorList>
    </citation>
    <scope>NUCLEOTIDE SEQUENCE [LARGE SCALE GENOMIC DNA]</scope>
    <source>
        <strain evidence="2">RSMAS</strain>
        <tissue evidence="2">Whole animal</tissue>
    </source>
</reference>
<dbReference type="Proteomes" id="UP000275408">
    <property type="component" value="Unassembled WGS sequence"/>
</dbReference>
<proteinExistence type="predicted"/>
<organism evidence="2 3">
    <name type="scientific">Pocillopora damicornis</name>
    <name type="common">Cauliflower coral</name>
    <name type="synonym">Millepora damicornis</name>
    <dbReference type="NCBI Taxonomy" id="46731"/>
    <lineage>
        <taxon>Eukaryota</taxon>
        <taxon>Metazoa</taxon>
        <taxon>Cnidaria</taxon>
        <taxon>Anthozoa</taxon>
        <taxon>Hexacorallia</taxon>
        <taxon>Scleractinia</taxon>
        <taxon>Astrocoeniina</taxon>
        <taxon>Pocilloporidae</taxon>
        <taxon>Pocillopora</taxon>
    </lineage>
</organism>
<name>A0A3M6UNY6_POCDA</name>
<accession>A0A3M6UNY6</accession>
<keyword evidence="3" id="KW-1185">Reference proteome</keyword>
<protein>
    <submittedName>
        <fullName evidence="2">Uncharacterized protein</fullName>
    </submittedName>
</protein>